<evidence type="ECO:0000313" key="1">
    <source>
        <dbReference type="EMBL" id="MED6170443.1"/>
    </source>
</evidence>
<evidence type="ECO:0000313" key="2">
    <source>
        <dbReference type="Proteomes" id="UP001341840"/>
    </source>
</evidence>
<name>A0ABU6VD14_9FABA</name>
<protein>
    <submittedName>
        <fullName evidence="1">Uncharacterized protein</fullName>
    </submittedName>
</protein>
<proteinExistence type="predicted"/>
<gene>
    <name evidence="1" type="ORF">PIB30_030867</name>
</gene>
<comment type="caution">
    <text evidence="1">The sequence shown here is derived from an EMBL/GenBank/DDBJ whole genome shotgun (WGS) entry which is preliminary data.</text>
</comment>
<accession>A0ABU6VD14</accession>
<reference evidence="1 2" key="1">
    <citation type="journal article" date="2023" name="Plants (Basel)">
        <title>Bridging the Gap: Combining Genomics and Transcriptomics Approaches to Understand Stylosanthes scabra, an Orphan Legume from the Brazilian Caatinga.</title>
        <authorList>
            <person name="Ferreira-Neto J.R.C."/>
            <person name="da Silva M.D."/>
            <person name="Binneck E."/>
            <person name="de Melo N.F."/>
            <person name="da Silva R.H."/>
            <person name="de Melo A.L.T.M."/>
            <person name="Pandolfi V."/>
            <person name="Bustamante F.O."/>
            <person name="Brasileiro-Vidal A.C."/>
            <person name="Benko-Iseppon A.M."/>
        </authorList>
    </citation>
    <scope>NUCLEOTIDE SEQUENCE [LARGE SCALE GENOMIC DNA]</scope>
    <source>
        <tissue evidence="1">Leaves</tissue>
    </source>
</reference>
<organism evidence="1 2">
    <name type="scientific">Stylosanthes scabra</name>
    <dbReference type="NCBI Taxonomy" id="79078"/>
    <lineage>
        <taxon>Eukaryota</taxon>
        <taxon>Viridiplantae</taxon>
        <taxon>Streptophyta</taxon>
        <taxon>Embryophyta</taxon>
        <taxon>Tracheophyta</taxon>
        <taxon>Spermatophyta</taxon>
        <taxon>Magnoliopsida</taxon>
        <taxon>eudicotyledons</taxon>
        <taxon>Gunneridae</taxon>
        <taxon>Pentapetalae</taxon>
        <taxon>rosids</taxon>
        <taxon>fabids</taxon>
        <taxon>Fabales</taxon>
        <taxon>Fabaceae</taxon>
        <taxon>Papilionoideae</taxon>
        <taxon>50 kb inversion clade</taxon>
        <taxon>dalbergioids sensu lato</taxon>
        <taxon>Dalbergieae</taxon>
        <taxon>Pterocarpus clade</taxon>
        <taxon>Stylosanthes</taxon>
    </lineage>
</organism>
<dbReference type="Proteomes" id="UP001341840">
    <property type="component" value="Unassembled WGS sequence"/>
</dbReference>
<dbReference type="EMBL" id="JASCZI010151165">
    <property type="protein sequence ID" value="MED6170443.1"/>
    <property type="molecule type" value="Genomic_DNA"/>
</dbReference>
<keyword evidence="2" id="KW-1185">Reference proteome</keyword>
<sequence length="124" mass="14055">MALKIQLERLFAQIARMFSMKAVYSVGSSVVSNVNCPIHAHCAAASYFQLHRKMNWIASDLTAISVKNTNPNAEKEKTVIILDDSEIRRRASVVATIFWKLWNHINFRKIFEGLARTPNLVLPA</sequence>